<feature type="transmembrane region" description="Helical" evidence="1">
    <location>
        <begin position="6"/>
        <end position="27"/>
    </location>
</feature>
<feature type="transmembrane region" description="Helical" evidence="1">
    <location>
        <begin position="65"/>
        <end position="82"/>
    </location>
</feature>
<feature type="transmembrane region" description="Helical" evidence="1">
    <location>
        <begin position="39"/>
        <end position="59"/>
    </location>
</feature>
<keyword evidence="3" id="KW-1185">Reference proteome</keyword>
<evidence type="ECO:0000256" key="1">
    <source>
        <dbReference type="SAM" id="Phobius"/>
    </source>
</evidence>
<dbReference type="AlphaFoldDB" id="A0A4R2L5I8"/>
<feature type="transmembrane region" description="Helical" evidence="1">
    <location>
        <begin position="133"/>
        <end position="151"/>
    </location>
</feature>
<keyword evidence="1" id="KW-1133">Transmembrane helix</keyword>
<reference evidence="2 3" key="1">
    <citation type="submission" date="2019-03" db="EMBL/GenBank/DDBJ databases">
        <title>Genomic Encyclopedia of Type Strains, Phase IV (KMG-IV): sequencing the most valuable type-strain genomes for metagenomic binning, comparative biology and taxonomic classification.</title>
        <authorList>
            <person name="Goeker M."/>
        </authorList>
    </citation>
    <scope>NUCLEOTIDE SEQUENCE [LARGE SCALE GENOMIC DNA]</scope>
    <source>
        <strain evidence="2 3">DSM 25287</strain>
    </source>
</reference>
<keyword evidence="1" id="KW-0472">Membrane</keyword>
<evidence type="ECO:0000313" key="3">
    <source>
        <dbReference type="Proteomes" id="UP000295765"/>
    </source>
</evidence>
<protein>
    <submittedName>
        <fullName evidence="2">Putative membrane protein</fullName>
    </submittedName>
</protein>
<dbReference type="RefSeq" id="WP_132543137.1">
    <property type="nucleotide sequence ID" value="NZ_SLWY01000013.1"/>
</dbReference>
<gene>
    <name evidence="2" type="ORF">EV699_11315</name>
</gene>
<proteinExistence type="predicted"/>
<dbReference type="Proteomes" id="UP000295765">
    <property type="component" value="Unassembled WGS sequence"/>
</dbReference>
<keyword evidence="1" id="KW-0812">Transmembrane</keyword>
<feature type="transmembrane region" description="Helical" evidence="1">
    <location>
        <begin position="94"/>
        <end position="113"/>
    </location>
</feature>
<accession>A0A4R2L5I8</accession>
<dbReference type="EMBL" id="SLWY01000013">
    <property type="protein sequence ID" value="TCO80537.1"/>
    <property type="molecule type" value="Genomic_DNA"/>
</dbReference>
<name>A0A4R2L5I8_9GAMM</name>
<sequence>MFGLTPLGLLHTAISLIAVVAGLILLVRDHGISPRRPLGRLYVVTTVITCVTGFGIFQHGGFGKPHALGILTLVVLAVAALAERGRGFGRASPYVETVAYSATLFFHLIPGFTETLTRLPPAAPVFASPEAPGLQALAAVLLVLFTVGAYAQVRRLRAAAGTPPLRR</sequence>
<comment type="caution">
    <text evidence="2">The sequence shown here is derived from an EMBL/GenBank/DDBJ whole genome shotgun (WGS) entry which is preliminary data.</text>
</comment>
<dbReference type="OrthoDB" id="6196651at2"/>
<evidence type="ECO:0000313" key="2">
    <source>
        <dbReference type="EMBL" id="TCO80537.1"/>
    </source>
</evidence>
<organism evidence="2 3">
    <name type="scientific">Plasticicumulans lactativorans</name>
    <dbReference type="NCBI Taxonomy" id="1133106"/>
    <lineage>
        <taxon>Bacteria</taxon>
        <taxon>Pseudomonadati</taxon>
        <taxon>Pseudomonadota</taxon>
        <taxon>Gammaproteobacteria</taxon>
        <taxon>Candidatus Competibacteraceae</taxon>
        <taxon>Plasticicumulans</taxon>
    </lineage>
</organism>